<feature type="transmembrane region" description="Helical" evidence="1">
    <location>
        <begin position="12"/>
        <end position="34"/>
    </location>
</feature>
<evidence type="ECO:0000313" key="2">
    <source>
        <dbReference type="EMBL" id="KGM56800.1"/>
    </source>
</evidence>
<dbReference type="InterPro" id="IPR005625">
    <property type="entry name" value="PepSY-ass_TM"/>
</dbReference>
<keyword evidence="3" id="KW-1185">Reference proteome</keyword>
<protein>
    <recommendedName>
        <fullName evidence="4">PepSY-associated TM helix family protein</fullName>
    </recommendedName>
</protein>
<evidence type="ECO:0008006" key="4">
    <source>
        <dbReference type="Google" id="ProtNLM"/>
    </source>
</evidence>
<evidence type="ECO:0000256" key="1">
    <source>
        <dbReference type="SAM" id="Phobius"/>
    </source>
</evidence>
<sequence>MKPAFWARRAHKWIALVIGVQALLWMLSGVYMTVISIDIIHGDHLAHAGAKPLSASGPLIDSDALAQQYAGLTSFRLKRFMGDAVYELHQADTITLIDARSGVRLSPLNERTARQLAQSLYTGDAPILKTELVTEAPQEVGGAPVPMWRVEFADNSESTLYLSPQTGELIAKRHDLWRWFDFLWMFHIMDYEERADVNNTLLRVAASLGLIFALSGVWLLFYSFSKKRRSA</sequence>
<dbReference type="OrthoDB" id="9806195at2"/>
<dbReference type="EMBL" id="AVPT01000008">
    <property type="protein sequence ID" value="KGM56800.1"/>
    <property type="molecule type" value="Genomic_DNA"/>
</dbReference>
<keyword evidence="1" id="KW-1133">Transmembrane helix</keyword>
<evidence type="ECO:0000313" key="3">
    <source>
        <dbReference type="Proteomes" id="UP000029989"/>
    </source>
</evidence>
<proteinExistence type="predicted"/>
<dbReference type="AlphaFoldDB" id="A0A0A0F2P5"/>
<keyword evidence="1" id="KW-0472">Membrane</keyword>
<comment type="caution">
    <text evidence="2">The sequence shown here is derived from an EMBL/GenBank/DDBJ whole genome shotgun (WGS) entry which is preliminary data.</text>
</comment>
<dbReference type="Proteomes" id="UP000029989">
    <property type="component" value="Unassembled WGS sequence"/>
</dbReference>
<organism evidence="2 3">
    <name type="scientific">Lysobacter arseniciresistens ZS79</name>
    <dbReference type="NCBI Taxonomy" id="913325"/>
    <lineage>
        <taxon>Bacteria</taxon>
        <taxon>Pseudomonadati</taxon>
        <taxon>Pseudomonadota</taxon>
        <taxon>Gammaproteobacteria</taxon>
        <taxon>Lysobacterales</taxon>
        <taxon>Lysobacteraceae</taxon>
        <taxon>Novilysobacter</taxon>
    </lineage>
</organism>
<reference evidence="2 3" key="1">
    <citation type="journal article" date="2015" name="Stand. Genomic Sci.">
        <title>Genomic information of the arsenic-resistant bacterium Lysobacter arseniciresistens type strain ZS79(T) and comparison of Lysobacter draft genomes.</title>
        <authorList>
            <person name="Liu L."/>
            <person name="Zhang S."/>
            <person name="Luo M."/>
            <person name="Wang G."/>
        </authorList>
    </citation>
    <scope>NUCLEOTIDE SEQUENCE [LARGE SCALE GENOMIC DNA]</scope>
    <source>
        <strain evidence="2 3">ZS79</strain>
    </source>
</reference>
<dbReference type="Pfam" id="PF03929">
    <property type="entry name" value="PepSY_TM"/>
    <property type="match status" value="1"/>
</dbReference>
<accession>A0A0A0F2P5</accession>
<dbReference type="RefSeq" id="WP_036209388.1">
    <property type="nucleotide sequence ID" value="NZ_AVPT01000008.1"/>
</dbReference>
<dbReference type="STRING" id="913325.N799_13035"/>
<gene>
    <name evidence="2" type="ORF">N799_13035</name>
</gene>
<name>A0A0A0F2P5_9GAMM</name>
<dbReference type="eggNOG" id="COG3182">
    <property type="taxonomic scope" value="Bacteria"/>
</dbReference>
<feature type="transmembrane region" description="Helical" evidence="1">
    <location>
        <begin position="201"/>
        <end position="222"/>
    </location>
</feature>
<keyword evidence="1" id="KW-0812">Transmembrane</keyword>